<feature type="active site" description="Nucleophile" evidence="5">
    <location>
        <position position="276"/>
    </location>
</feature>
<evidence type="ECO:0000256" key="2">
    <source>
        <dbReference type="ARBA" id="ARBA00022679"/>
    </source>
</evidence>
<dbReference type="InterPro" id="IPR004803">
    <property type="entry name" value="TGT"/>
</dbReference>
<evidence type="ECO:0000256" key="5">
    <source>
        <dbReference type="HAMAP-Rule" id="MF_00168"/>
    </source>
</evidence>
<feature type="binding site" evidence="5">
    <location>
        <position position="345"/>
    </location>
    <ligand>
        <name>Zn(2+)</name>
        <dbReference type="ChEBI" id="CHEBI:29105"/>
    </ligand>
</feature>
<name>A0A328CBY2_9DELT</name>
<keyword evidence="5" id="KW-0862">Zinc</keyword>
<feature type="binding site" evidence="5">
    <location>
        <position position="199"/>
    </location>
    <ligand>
        <name>substrate</name>
    </ligand>
</feature>
<feature type="active site" description="Proton acceptor" evidence="5">
    <location>
        <position position="103"/>
    </location>
</feature>
<sequence length="383" mass="43400">MMTTIQNDVRCDTFAFKEVARDGAARAGELTLTHGTVQTPIFMPVGTVGTVKAMRPDELVDEVKAQIILGNTYHLYLRPGLEVIKLHGGLHKMMGWNLPILTDSGGYQVFSLKELRKIREEGVEFQDHISGARHLFTPEKVIEIQETLGSDIMMAFDECPPAGAEERYMQESMARTTRWEKRCLEARTRRDCALFGIGQGGTSERLRRQHLEELGDLPFEGMAIGGLSVGEETQAMYDTVEFTTPMMPDHKPKYLMGVGKPQDLVECIARGVDMFDCVIPTRNARNGHCFTSRGDVVVRNAVHRDDLRPLDPDCDCYTCQNFSRSYLRHLLKSREMLGPQLCTLHNLRYFLRLVGQAREAILEGRFEAFRKRFHQLQAEGGSR</sequence>
<feature type="binding site" evidence="5">
    <location>
        <position position="319"/>
    </location>
    <ligand>
        <name>Zn(2+)</name>
        <dbReference type="ChEBI" id="CHEBI:29105"/>
    </ligand>
</feature>
<feature type="binding site" evidence="5">
    <location>
        <position position="314"/>
    </location>
    <ligand>
        <name>Zn(2+)</name>
        <dbReference type="ChEBI" id="CHEBI:29105"/>
    </ligand>
</feature>
<dbReference type="AlphaFoldDB" id="A0A328CBY2"/>
<dbReference type="UniPathway" id="UPA00392"/>
<accession>A0A328CBY2</accession>
<comment type="catalytic activity">
    <reaction evidence="4 5">
        <text>7-aminomethyl-7-carbaguanine + guanosine(34) in tRNA = 7-aminomethyl-7-carbaguanosine(34) in tRNA + guanine</text>
        <dbReference type="Rhea" id="RHEA:24104"/>
        <dbReference type="Rhea" id="RHEA-COMP:10341"/>
        <dbReference type="Rhea" id="RHEA-COMP:10342"/>
        <dbReference type="ChEBI" id="CHEBI:16235"/>
        <dbReference type="ChEBI" id="CHEBI:58703"/>
        <dbReference type="ChEBI" id="CHEBI:74269"/>
        <dbReference type="ChEBI" id="CHEBI:82833"/>
        <dbReference type="EC" id="2.4.2.29"/>
    </reaction>
</comment>
<comment type="cofactor">
    <cofactor evidence="5">
        <name>Zn(2+)</name>
        <dbReference type="ChEBI" id="CHEBI:29105"/>
    </cofactor>
    <text evidence="5">Binds 1 zinc ion per subunit.</text>
</comment>
<feature type="region of interest" description="RNA binding; important for wobble base 34 recognition" evidence="5">
    <location>
        <begin position="281"/>
        <end position="285"/>
    </location>
</feature>
<feature type="region of interest" description="RNA binding" evidence="5">
    <location>
        <begin position="257"/>
        <end position="263"/>
    </location>
</feature>
<dbReference type="GO" id="GO:0046872">
    <property type="term" value="F:metal ion binding"/>
    <property type="evidence" value="ECO:0007669"/>
    <property type="project" value="UniProtKB-KW"/>
</dbReference>
<organism evidence="7 8">
    <name type="scientific">Lujinxingia litoralis</name>
    <dbReference type="NCBI Taxonomy" id="2211119"/>
    <lineage>
        <taxon>Bacteria</taxon>
        <taxon>Deltaproteobacteria</taxon>
        <taxon>Bradymonadales</taxon>
        <taxon>Lujinxingiaceae</taxon>
        <taxon>Lujinxingia</taxon>
    </lineage>
</organism>
<dbReference type="PANTHER" id="PTHR46499:SF1">
    <property type="entry name" value="QUEUINE TRNA-RIBOSYLTRANSFERASE"/>
    <property type="match status" value="1"/>
</dbReference>
<dbReference type="FunFam" id="3.20.20.105:FF:000001">
    <property type="entry name" value="Queuine tRNA-ribosyltransferase"/>
    <property type="match status" value="1"/>
</dbReference>
<dbReference type="GO" id="GO:0005829">
    <property type="term" value="C:cytosol"/>
    <property type="evidence" value="ECO:0007669"/>
    <property type="project" value="TreeGrafter"/>
</dbReference>
<dbReference type="InterPro" id="IPR002616">
    <property type="entry name" value="tRNA_ribo_trans-like"/>
</dbReference>
<dbReference type="GO" id="GO:0008479">
    <property type="term" value="F:tRNA-guanosine(34) queuine transglycosylase activity"/>
    <property type="evidence" value="ECO:0007669"/>
    <property type="project" value="UniProtKB-UniRule"/>
</dbReference>
<dbReference type="SUPFAM" id="SSF51713">
    <property type="entry name" value="tRNA-guanine transglycosylase"/>
    <property type="match status" value="1"/>
</dbReference>
<evidence type="ECO:0000313" key="7">
    <source>
        <dbReference type="EMBL" id="RAL23657.1"/>
    </source>
</evidence>
<protein>
    <recommendedName>
        <fullName evidence="5">Queuine tRNA-ribosyltransferase</fullName>
        <ecNumber evidence="5">2.4.2.29</ecNumber>
    </recommendedName>
    <alternativeName>
        <fullName evidence="5">Guanine insertion enzyme</fullName>
    </alternativeName>
    <alternativeName>
        <fullName evidence="5">tRNA-guanine transglycosylase</fullName>
    </alternativeName>
</protein>
<proteinExistence type="inferred from homology"/>
<keyword evidence="2 5" id="KW-0808">Transferase</keyword>
<comment type="caution">
    <text evidence="7">The sequence shown here is derived from an EMBL/GenBank/DDBJ whole genome shotgun (WGS) entry which is preliminary data.</text>
</comment>
<reference evidence="7 8" key="1">
    <citation type="submission" date="2018-05" db="EMBL/GenBank/DDBJ databases">
        <title>Lujinxingia marina gen. nov. sp. nov., a new facultative anaerobic member of the class Deltaproteobacteria, and proposal of Lujinxingaceae fam. nov.</title>
        <authorList>
            <person name="Li C.-M."/>
        </authorList>
    </citation>
    <scope>NUCLEOTIDE SEQUENCE [LARGE SCALE GENOMIC DNA]</scope>
    <source>
        <strain evidence="7 8">B210</strain>
    </source>
</reference>
<comment type="subunit">
    <text evidence="5">Homodimer. Within each dimer, one monomer is responsible for RNA recognition and catalysis, while the other monomer binds to the replacement base PreQ1.</text>
</comment>
<evidence type="ECO:0000259" key="6">
    <source>
        <dbReference type="Pfam" id="PF01702"/>
    </source>
</evidence>
<evidence type="ECO:0000256" key="4">
    <source>
        <dbReference type="ARBA" id="ARBA00050112"/>
    </source>
</evidence>
<evidence type="ECO:0000313" key="8">
    <source>
        <dbReference type="Proteomes" id="UP000249169"/>
    </source>
</evidence>
<dbReference type="NCBIfam" id="TIGR00449">
    <property type="entry name" value="tgt_general"/>
    <property type="match status" value="1"/>
</dbReference>
<dbReference type="Gene3D" id="3.20.20.105">
    <property type="entry name" value="Queuine tRNA-ribosyltransferase-like"/>
    <property type="match status" value="1"/>
</dbReference>
<keyword evidence="5" id="KW-0479">Metal-binding</keyword>
<dbReference type="EMBL" id="QHKO01000002">
    <property type="protein sequence ID" value="RAL23657.1"/>
    <property type="molecule type" value="Genomic_DNA"/>
</dbReference>
<dbReference type="InterPro" id="IPR050076">
    <property type="entry name" value="ArchSynthase1/Queuine_TRR"/>
</dbReference>
<keyword evidence="8" id="KW-1185">Reference proteome</keyword>
<feature type="binding site" evidence="5">
    <location>
        <position position="316"/>
    </location>
    <ligand>
        <name>Zn(2+)</name>
        <dbReference type="ChEBI" id="CHEBI:29105"/>
    </ligand>
</feature>
<dbReference type="OrthoDB" id="9805417at2"/>
<dbReference type="EC" id="2.4.2.29" evidence="5"/>
<feature type="domain" description="tRNA-guanine(15) transglycosylase-like" evidence="6">
    <location>
        <begin position="24"/>
        <end position="375"/>
    </location>
</feature>
<evidence type="ECO:0000256" key="3">
    <source>
        <dbReference type="ARBA" id="ARBA00022694"/>
    </source>
</evidence>
<comment type="similarity">
    <text evidence="5">Belongs to the queuine tRNA-ribosyltransferase family.</text>
</comment>
<comment type="function">
    <text evidence="5">Catalyzes the base-exchange of a guanine (G) residue with the queuine precursor 7-aminomethyl-7-deazaguanine (PreQ1) at position 34 (anticodon wobble position) in tRNAs with GU(N) anticodons (tRNA-Asp, -Asn, -His and -Tyr). Catalysis occurs through a double-displacement mechanism. The nucleophile active site attacks the C1' of nucleotide 34 to detach the guanine base from the RNA, forming a covalent enzyme-RNA intermediate. The proton acceptor active site deprotonates the incoming PreQ1, allowing a nucleophilic attack on the C1' of the ribose to form the product. After dissociation, two additional enzymatic reactions on the tRNA convert PreQ1 to queuine (Q), resulting in the hypermodified nucleoside queuosine (7-(((4,5-cis-dihydroxy-2-cyclopenten-1-yl)amino)methyl)-7-deazaguanosine).</text>
</comment>
<keyword evidence="1 5" id="KW-0328">Glycosyltransferase</keyword>
<comment type="pathway">
    <text evidence="5">tRNA modification; tRNA-queuosine biosynthesis.</text>
</comment>
<feature type="binding site" evidence="5">
    <location>
        <position position="157"/>
    </location>
    <ligand>
        <name>substrate</name>
    </ligand>
</feature>
<keyword evidence="5" id="KW-0671">Queuosine biosynthesis</keyword>
<dbReference type="InterPro" id="IPR036511">
    <property type="entry name" value="TGT-like_sf"/>
</dbReference>
<dbReference type="GO" id="GO:0008616">
    <property type="term" value="P:tRNA queuosine(34) biosynthetic process"/>
    <property type="evidence" value="ECO:0007669"/>
    <property type="project" value="UniProtKB-UniRule"/>
</dbReference>
<feature type="binding site" evidence="5">
    <location>
        <position position="226"/>
    </location>
    <ligand>
        <name>substrate</name>
    </ligand>
</feature>
<dbReference type="NCBIfam" id="TIGR00430">
    <property type="entry name" value="Q_tRNA_tgt"/>
    <property type="match status" value="1"/>
</dbReference>
<feature type="binding site" evidence="5">
    <location>
        <begin position="103"/>
        <end position="107"/>
    </location>
    <ligand>
        <name>substrate</name>
    </ligand>
</feature>
<dbReference type="Pfam" id="PF01702">
    <property type="entry name" value="TGT"/>
    <property type="match status" value="1"/>
</dbReference>
<evidence type="ECO:0000256" key="1">
    <source>
        <dbReference type="ARBA" id="ARBA00022676"/>
    </source>
</evidence>
<gene>
    <name evidence="5" type="primary">tgt</name>
    <name evidence="7" type="ORF">DL240_05720</name>
</gene>
<dbReference type="HAMAP" id="MF_00168">
    <property type="entry name" value="Q_tRNA_Tgt"/>
    <property type="match status" value="1"/>
</dbReference>
<dbReference type="PANTHER" id="PTHR46499">
    <property type="entry name" value="QUEUINE TRNA-RIBOSYLTRANSFERASE"/>
    <property type="match status" value="1"/>
</dbReference>
<keyword evidence="3 5" id="KW-0819">tRNA processing</keyword>
<dbReference type="Proteomes" id="UP000249169">
    <property type="component" value="Unassembled WGS sequence"/>
</dbReference>